<evidence type="ECO:0000256" key="1">
    <source>
        <dbReference type="ARBA" id="ARBA00010996"/>
    </source>
</evidence>
<dbReference type="Proteomes" id="UP000669060">
    <property type="component" value="Unassembled WGS sequence"/>
</dbReference>
<dbReference type="Pfam" id="PF02630">
    <property type="entry name" value="SCO1-SenC"/>
    <property type="match status" value="1"/>
</dbReference>
<dbReference type="PANTHER" id="PTHR12151:SF25">
    <property type="entry name" value="LINALOOL DEHYDRATASE_ISOMERASE DOMAIN-CONTAINING PROTEIN"/>
    <property type="match status" value="1"/>
</dbReference>
<accession>A0ABS3TP42</accession>
<organism evidence="2 3">
    <name type="scientific">Pseudomonas schmalbachii</name>
    <dbReference type="NCBI Taxonomy" id="2816993"/>
    <lineage>
        <taxon>Bacteria</taxon>
        <taxon>Pseudomonadati</taxon>
        <taxon>Pseudomonadota</taxon>
        <taxon>Gammaproteobacteria</taxon>
        <taxon>Pseudomonadales</taxon>
        <taxon>Pseudomonadaceae</taxon>
        <taxon>Pseudomonas</taxon>
    </lineage>
</organism>
<proteinExistence type="inferred from homology"/>
<dbReference type="EMBL" id="JAELYA010000003">
    <property type="protein sequence ID" value="MBO3275424.1"/>
    <property type="molecule type" value="Genomic_DNA"/>
</dbReference>
<evidence type="ECO:0000313" key="2">
    <source>
        <dbReference type="EMBL" id="MBO3275424.1"/>
    </source>
</evidence>
<comment type="caution">
    <text evidence="2">The sequence shown here is derived from an EMBL/GenBank/DDBJ whole genome shotgun (WGS) entry which is preliminary data.</text>
</comment>
<dbReference type="PANTHER" id="PTHR12151">
    <property type="entry name" value="ELECTRON TRANSPORT PROTIN SCO1/SENC FAMILY MEMBER"/>
    <property type="match status" value="1"/>
</dbReference>
<dbReference type="InterPro" id="IPR003782">
    <property type="entry name" value="SCO1/SenC"/>
</dbReference>
<evidence type="ECO:0000313" key="3">
    <source>
        <dbReference type="Proteomes" id="UP000669060"/>
    </source>
</evidence>
<gene>
    <name evidence="2" type="ORF">JFY56_09325</name>
</gene>
<dbReference type="InterPro" id="IPR036249">
    <property type="entry name" value="Thioredoxin-like_sf"/>
</dbReference>
<reference evidence="2 3" key="1">
    <citation type="submission" date="2020-12" db="EMBL/GenBank/DDBJ databases">
        <title>Pseudomonas schmalbachii sp. nov. isolated from millipede gut.</title>
        <authorList>
            <person name="Shelomi M."/>
        </authorList>
    </citation>
    <scope>NUCLEOTIDE SEQUENCE [LARGE SCALE GENOMIC DNA]</scope>
    <source>
        <strain evidence="2 3">Milli4</strain>
    </source>
</reference>
<keyword evidence="3" id="KW-1185">Reference proteome</keyword>
<protein>
    <submittedName>
        <fullName evidence="2">SCO family protein</fullName>
    </submittedName>
</protein>
<dbReference type="Gene3D" id="3.40.30.10">
    <property type="entry name" value="Glutaredoxin"/>
    <property type="match status" value="1"/>
</dbReference>
<dbReference type="SUPFAM" id="SSF52833">
    <property type="entry name" value="Thioredoxin-like"/>
    <property type="match status" value="1"/>
</dbReference>
<dbReference type="CDD" id="cd02968">
    <property type="entry name" value="SCO"/>
    <property type="match status" value="1"/>
</dbReference>
<name>A0ABS3TP42_9PSED</name>
<comment type="similarity">
    <text evidence="1">Belongs to the SCO1/2 family.</text>
</comment>
<sequence length="229" mass="24651">MRVKEKAMKKFPEGIAVSLLGLLALSGNGYAHSVGEHAGHKAAVAEMTGMKHQEASEVKFADVPLLDQKGREVHLKPDLVSDRIVVMGFVYTSCNTVCPLVSSIMSKVQKDLGSSVGSDVSLVSISVDPQRDTPARLLSYSQRYQPGPGWSWVTGSQPAIEETLRGLGTWTADFENHPPLIMVGDGNSQHWTRFYGFTDPSMLVAKVKELEALRGLKAAGVTAVSGEGQ</sequence>